<reference evidence="2 3" key="1">
    <citation type="submission" date="2024-04" db="EMBL/GenBank/DDBJ databases">
        <title>Phyllosticta paracitricarpa is synonymous to the EU quarantine fungus P. citricarpa based on phylogenomic analyses.</title>
        <authorList>
            <consortium name="Lawrence Berkeley National Laboratory"/>
            <person name="Van Ingen-Buijs V.A."/>
            <person name="Van Westerhoven A.C."/>
            <person name="Haridas S."/>
            <person name="Skiadas P."/>
            <person name="Martin F."/>
            <person name="Groenewald J.Z."/>
            <person name="Crous P.W."/>
            <person name="Seidl M.F."/>
        </authorList>
    </citation>
    <scope>NUCLEOTIDE SEQUENCE [LARGE SCALE GENOMIC DNA]</scope>
    <source>
        <strain evidence="2 3">CBS 122670</strain>
    </source>
</reference>
<gene>
    <name evidence="2" type="ORF">IWX46DRAFT_106916</name>
</gene>
<proteinExistence type="predicted"/>
<name>A0ABR1ME72_9PEZI</name>
<feature type="compositionally biased region" description="Basic and acidic residues" evidence="1">
    <location>
        <begin position="468"/>
        <end position="480"/>
    </location>
</feature>
<accession>A0ABR1ME72</accession>
<organism evidence="2 3">
    <name type="scientific">Phyllosticta citricarpa</name>
    <dbReference type="NCBI Taxonomy" id="55181"/>
    <lineage>
        <taxon>Eukaryota</taxon>
        <taxon>Fungi</taxon>
        <taxon>Dikarya</taxon>
        <taxon>Ascomycota</taxon>
        <taxon>Pezizomycotina</taxon>
        <taxon>Dothideomycetes</taxon>
        <taxon>Dothideomycetes incertae sedis</taxon>
        <taxon>Botryosphaeriales</taxon>
        <taxon>Phyllostictaceae</taxon>
        <taxon>Phyllosticta</taxon>
    </lineage>
</organism>
<feature type="compositionally biased region" description="Polar residues" evidence="1">
    <location>
        <begin position="32"/>
        <end position="41"/>
    </location>
</feature>
<feature type="compositionally biased region" description="Basic residues" evidence="1">
    <location>
        <begin position="145"/>
        <end position="165"/>
    </location>
</feature>
<feature type="compositionally biased region" description="Basic and acidic residues" evidence="1">
    <location>
        <begin position="400"/>
        <end position="409"/>
    </location>
</feature>
<dbReference type="Proteomes" id="UP001365128">
    <property type="component" value="Unassembled WGS sequence"/>
</dbReference>
<evidence type="ECO:0000256" key="1">
    <source>
        <dbReference type="SAM" id="MobiDB-lite"/>
    </source>
</evidence>
<sequence length="687" mass="76341">MDVCKWLEETVGPGPPATLTLPPGRDAREKPVQQNDRTSSHQTRRCNHLFSDSSLLQVARLDNVQGLSAHKPDHVGRPPRQSLEEDRPTTVPSDASDPQQHEGPDLYARRPRRKTRPEIYEPKLGGDREMAKQTRQKEKEGQGKKGSKPKPRRKAAKDRQSHHAHAFQATNVTKERLTMKPNQSIGLFKKGRASTPVKGRGLPDLVFSEMRFLQKQDDTRDQAQEETRNKRKRKDPTQAQGQEISAYFGAKRPPLADKHRQRPSGHRSKSASLRQRCPSRTSTRFESAKPTIELPDKPHLGFGSRVVDPVASDPTYYTPWSESVRDASHQEYKPSDAPLPPMQSSLRPHKQSTKARGSVGGHPGRDTGASGEGERSQQASQVAMRSTSGRSHNSRGIPHNVEHRERDSTPKGIAERLVPSTSNQSTVPEHEPRLGKGSPRFNGQLDESVLTAKSEEEKVDGAVNTAGKQHEPSRRPVFDRDVPDCRVEKSKMRTDYAMFLDADSNENDHAKAKVSTSPRSSSPLGLLLRNCENACNDSCLDRDSPLEAGPVSKSLAVVRDGLACQLDEVYRPSMPQRWASGAVRGRPSFYERQWSGNGVEEVPCENLEDDVDMGNHANLIENAYADIEFGEIRGWTDDGLDMPGVRNEAYDGGFEGSPGPTADEVVASTRAAIGGQGEWTWRRHKLY</sequence>
<feature type="compositionally biased region" description="Basic and acidic residues" evidence="1">
    <location>
        <begin position="116"/>
        <end position="143"/>
    </location>
</feature>
<feature type="compositionally biased region" description="Polar residues" evidence="1">
    <location>
        <begin position="270"/>
        <end position="285"/>
    </location>
</feature>
<feature type="compositionally biased region" description="Basic and acidic residues" evidence="1">
    <location>
        <begin position="70"/>
        <end position="88"/>
    </location>
</feature>
<comment type="caution">
    <text evidence="2">The sequence shown here is derived from an EMBL/GenBank/DDBJ whole genome shotgun (WGS) entry which is preliminary data.</text>
</comment>
<evidence type="ECO:0000313" key="3">
    <source>
        <dbReference type="Proteomes" id="UP001365128"/>
    </source>
</evidence>
<protein>
    <submittedName>
        <fullName evidence="2">Uncharacterized protein</fullName>
    </submittedName>
</protein>
<evidence type="ECO:0000313" key="2">
    <source>
        <dbReference type="EMBL" id="KAK7545652.1"/>
    </source>
</evidence>
<feature type="compositionally biased region" description="Basic and acidic residues" evidence="1">
    <location>
        <begin position="323"/>
        <end position="334"/>
    </location>
</feature>
<feature type="compositionally biased region" description="Basic residues" evidence="1">
    <location>
        <begin position="259"/>
        <end position="269"/>
    </location>
</feature>
<feature type="region of interest" description="Disordered" evidence="1">
    <location>
        <begin position="63"/>
        <end position="480"/>
    </location>
</feature>
<dbReference type="EMBL" id="JBBPDW010000017">
    <property type="protein sequence ID" value="KAK7545652.1"/>
    <property type="molecule type" value="Genomic_DNA"/>
</dbReference>
<feature type="region of interest" description="Disordered" evidence="1">
    <location>
        <begin position="1"/>
        <end position="46"/>
    </location>
</feature>
<feature type="compositionally biased region" description="Basic and acidic residues" evidence="1">
    <location>
        <begin position="212"/>
        <end position="228"/>
    </location>
</feature>
<feature type="compositionally biased region" description="Basic and acidic residues" evidence="1">
    <location>
        <begin position="99"/>
        <end position="108"/>
    </location>
</feature>
<keyword evidence="3" id="KW-1185">Reference proteome</keyword>
<feature type="compositionally biased region" description="Polar residues" evidence="1">
    <location>
        <begin position="376"/>
        <end position="391"/>
    </location>
</feature>